<protein>
    <submittedName>
        <fullName evidence="1">Uncharacterized protein</fullName>
    </submittedName>
</protein>
<dbReference type="Proteomes" id="UP000619244">
    <property type="component" value="Unassembled WGS sequence"/>
</dbReference>
<evidence type="ECO:0000313" key="1">
    <source>
        <dbReference type="EMBL" id="GGY11697.1"/>
    </source>
</evidence>
<sequence length="116" mass="12193">MSDTSNYYGDVVNVNDGENVVGINHGFVVQNEGTAQDAELRAAVTDLTRLLGGLRPELTPEQVRTVDDALPALTPDRAALRERGMVLASVAQIAATVGEVGRPVVEALGRLLALLG</sequence>
<name>A0A918U944_9ACTN</name>
<gene>
    <name evidence="1" type="ORF">GCM10010358_75020</name>
</gene>
<dbReference type="RefSeq" id="WP_190194761.1">
    <property type="nucleotide sequence ID" value="NZ_BMVU01000080.1"/>
</dbReference>
<reference evidence="1" key="1">
    <citation type="journal article" date="2014" name="Int. J. Syst. Evol. Microbiol.">
        <title>Complete genome sequence of Corynebacterium casei LMG S-19264T (=DSM 44701T), isolated from a smear-ripened cheese.</title>
        <authorList>
            <consortium name="US DOE Joint Genome Institute (JGI-PGF)"/>
            <person name="Walter F."/>
            <person name="Albersmeier A."/>
            <person name="Kalinowski J."/>
            <person name="Ruckert C."/>
        </authorList>
    </citation>
    <scope>NUCLEOTIDE SEQUENCE</scope>
    <source>
        <strain evidence="1">JCM 4790</strain>
    </source>
</reference>
<dbReference type="EMBL" id="BMVU01000080">
    <property type="protein sequence ID" value="GGY11697.1"/>
    <property type="molecule type" value="Genomic_DNA"/>
</dbReference>
<accession>A0A918U944</accession>
<reference evidence="1" key="2">
    <citation type="submission" date="2020-09" db="EMBL/GenBank/DDBJ databases">
        <authorList>
            <person name="Sun Q."/>
            <person name="Ohkuma M."/>
        </authorList>
    </citation>
    <scope>NUCLEOTIDE SEQUENCE</scope>
    <source>
        <strain evidence="1">JCM 4790</strain>
    </source>
</reference>
<dbReference type="AlphaFoldDB" id="A0A918U944"/>
<organism evidence="1 2">
    <name type="scientific">Streptomyces minutiscleroticus</name>
    <dbReference type="NCBI Taxonomy" id="68238"/>
    <lineage>
        <taxon>Bacteria</taxon>
        <taxon>Bacillati</taxon>
        <taxon>Actinomycetota</taxon>
        <taxon>Actinomycetes</taxon>
        <taxon>Kitasatosporales</taxon>
        <taxon>Streptomycetaceae</taxon>
        <taxon>Streptomyces</taxon>
    </lineage>
</organism>
<keyword evidence="2" id="KW-1185">Reference proteome</keyword>
<proteinExistence type="predicted"/>
<comment type="caution">
    <text evidence="1">The sequence shown here is derived from an EMBL/GenBank/DDBJ whole genome shotgun (WGS) entry which is preliminary data.</text>
</comment>
<evidence type="ECO:0000313" key="2">
    <source>
        <dbReference type="Proteomes" id="UP000619244"/>
    </source>
</evidence>